<reference evidence="2" key="1">
    <citation type="submission" date="2021-12" db="EMBL/GenBank/DDBJ databases">
        <title>Convergent genome expansion in fungi linked to evolution of root-endophyte symbiosis.</title>
        <authorList>
            <consortium name="DOE Joint Genome Institute"/>
            <person name="Ke Y.-H."/>
            <person name="Bonito G."/>
            <person name="Liao H.-L."/>
            <person name="Looney B."/>
            <person name="Rojas-Flechas A."/>
            <person name="Nash J."/>
            <person name="Hameed K."/>
            <person name="Schadt C."/>
            <person name="Martin F."/>
            <person name="Crous P.W."/>
            <person name="Miettinen O."/>
            <person name="Magnuson J.K."/>
            <person name="Labbe J."/>
            <person name="Jacobson D."/>
            <person name="Doktycz M.J."/>
            <person name="Veneault-Fourrey C."/>
            <person name="Kuo A."/>
            <person name="Mondo S."/>
            <person name="Calhoun S."/>
            <person name="Riley R."/>
            <person name="Ohm R."/>
            <person name="LaButti K."/>
            <person name="Andreopoulos B."/>
            <person name="Pangilinan J."/>
            <person name="Nolan M."/>
            <person name="Tritt A."/>
            <person name="Clum A."/>
            <person name="Lipzen A."/>
            <person name="Daum C."/>
            <person name="Barry K."/>
            <person name="Grigoriev I.V."/>
            <person name="Vilgalys R."/>
        </authorList>
    </citation>
    <scope>NUCLEOTIDE SEQUENCE</scope>
    <source>
        <strain evidence="2">PMI_201</strain>
    </source>
</reference>
<evidence type="ECO:0008006" key="4">
    <source>
        <dbReference type="Google" id="ProtNLM"/>
    </source>
</evidence>
<organism evidence="2 3">
    <name type="scientific">Talaromyces proteolyticus</name>
    <dbReference type="NCBI Taxonomy" id="1131652"/>
    <lineage>
        <taxon>Eukaryota</taxon>
        <taxon>Fungi</taxon>
        <taxon>Dikarya</taxon>
        <taxon>Ascomycota</taxon>
        <taxon>Pezizomycotina</taxon>
        <taxon>Eurotiomycetes</taxon>
        <taxon>Eurotiomycetidae</taxon>
        <taxon>Eurotiales</taxon>
        <taxon>Trichocomaceae</taxon>
        <taxon>Talaromyces</taxon>
        <taxon>Talaromyces sect. Bacilispori</taxon>
    </lineage>
</organism>
<dbReference type="Gene3D" id="3.40.1810.10">
    <property type="entry name" value="Transcription factor, MADS-box"/>
    <property type="match status" value="1"/>
</dbReference>
<feature type="region of interest" description="Disordered" evidence="1">
    <location>
        <begin position="1"/>
        <end position="27"/>
    </location>
</feature>
<dbReference type="AlphaFoldDB" id="A0AAD4KN79"/>
<proteinExistence type="predicted"/>
<evidence type="ECO:0000256" key="1">
    <source>
        <dbReference type="SAM" id="MobiDB-lite"/>
    </source>
</evidence>
<dbReference type="GO" id="GO:0003677">
    <property type="term" value="F:DNA binding"/>
    <property type="evidence" value="ECO:0007669"/>
    <property type="project" value="InterPro"/>
</dbReference>
<feature type="region of interest" description="Disordered" evidence="1">
    <location>
        <begin position="86"/>
        <end position="107"/>
    </location>
</feature>
<dbReference type="GO" id="GO:0045944">
    <property type="term" value="P:positive regulation of transcription by RNA polymerase II"/>
    <property type="evidence" value="ECO:0007669"/>
    <property type="project" value="UniProtKB-ARBA"/>
</dbReference>
<dbReference type="SUPFAM" id="SSF55455">
    <property type="entry name" value="SRF-like"/>
    <property type="match status" value="1"/>
</dbReference>
<dbReference type="GO" id="GO:0046983">
    <property type="term" value="F:protein dimerization activity"/>
    <property type="evidence" value="ECO:0007669"/>
    <property type="project" value="InterPro"/>
</dbReference>
<dbReference type="Proteomes" id="UP001201262">
    <property type="component" value="Unassembled WGS sequence"/>
</dbReference>
<dbReference type="EMBL" id="JAJTJA010000011">
    <property type="protein sequence ID" value="KAH8691895.1"/>
    <property type="molecule type" value="Genomic_DNA"/>
</dbReference>
<dbReference type="InterPro" id="IPR036879">
    <property type="entry name" value="TF_MADSbox_sf"/>
</dbReference>
<evidence type="ECO:0000313" key="2">
    <source>
        <dbReference type="EMBL" id="KAH8691895.1"/>
    </source>
</evidence>
<sequence length="107" mass="12406">MTAETSQPLCPNIHVQRRQQRQRRDQRQSTLFRKAYEMSEYCNADVFLGVRIRDTGRITTFCADGAGIWSPFISCLNSYYPTPNHKTSENYITNSPQREQTKAPQDS</sequence>
<protein>
    <recommendedName>
        <fullName evidence="4">MADS-box domain-containing protein</fullName>
    </recommendedName>
</protein>
<comment type="caution">
    <text evidence="2">The sequence shown here is derived from an EMBL/GenBank/DDBJ whole genome shotgun (WGS) entry which is preliminary data.</text>
</comment>
<gene>
    <name evidence="2" type="ORF">BGW36DRAFT_303564</name>
</gene>
<keyword evidence="3" id="KW-1185">Reference proteome</keyword>
<accession>A0AAD4KN79</accession>
<name>A0AAD4KN79_9EURO</name>
<dbReference type="RefSeq" id="XP_046067892.1">
    <property type="nucleotide sequence ID" value="XM_046211890.1"/>
</dbReference>
<evidence type="ECO:0000313" key="3">
    <source>
        <dbReference type="Proteomes" id="UP001201262"/>
    </source>
</evidence>
<dbReference type="GeneID" id="70242177"/>